<protein>
    <recommendedName>
        <fullName evidence="6">FMN dependent NADH:quinone oxidoreductase</fullName>
        <ecNumber evidence="6">1.6.5.-</ecNumber>
    </recommendedName>
    <alternativeName>
        <fullName evidence="6">Azo-dye reductase</fullName>
    </alternativeName>
    <alternativeName>
        <fullName evidence="6">FMN-dependent NADH-azo compound oxidoreductase</fullName>
    </alternativeName>
    <alternativeName>
        <fullName evidence="6">FMN-dependent NADH-azoreductase</fullName>
        <ecNumber evidence="6">1.7.1.17</ecNumber>
    </alternativeName>
</protein>
<comment type="function">
    <text evidence="6">Also exhibits azoreductase activity. Catalyzes the reductive cleavage of the azo bond in aromatic azo compounds to the corresponding amines.</text>
</comment>
<comment type="cofactor">
    <cofactor evidence="6">
        <name>FMN</name>
        <dbReference type="ChEBI" id="CHEBI:58210"/>
    </cofactor>
    <text evidence="6">Binds 1 FMN per subunit.</text>
</comment>
<comment type="caution">
    <text evidence="6">Lacks conserved residue(s) required for the propagation of feature annotation.</text>
</comment>
<dbReference type="InterPro" id="IPR003680">
    <property type="entry name" value="Flavodoxin_fold"/>
</dbReference>
<organism evidence="8 9">
    <name type="scientific">Fertoeibacter niger</name>
    <dbReference type="NCBI Taxonomy" id="2656921"/>
    <lineage>
        <taxon>Bacteria</taxon>
        <taxon>Pseudomonadati</taxon>
        <taxon>Pseudomonadota</taxon>
        <taxon>Alphaproteobacteria</taxon>
        <taxon>Rhodobacterales</taxon>
        <taxon>Paracoccaceae</taxon>
        <taxon>Fertoeibacter</taxon>
    </lineage>
</organism>
<evidence type="ECO:0000256" key="5">
    <source>
        <dbReference type="ARBA" id="ARBA00048542"/>
    </source>
</evidence>
<evidence type="ECO:0000256" key="6">
    <source>
        <dbReference type="HAMAP-Rule" id="MF_01216"/>
    </source>
</evidence>
<dbReference type="EC" id="1.6.5.-" evidence="6"/>
<dbReference type="SUPFAM" id="SSF52218">
    <property type="entry name" value="Flavoproteins"/>
    <property type="match status" value="1"/>
</dbReference>
<keyword evidence="3 6" id="KW-0560">Oxidoreductase</keyword>
<evidence type="ECO:0000256" key="3">
    <source>
        <dbReference type="ARBA" id="ARBA00023002"/>
    </source>
</evidence>
<evidence type="ECO:0000313" key="8">
    <source>
        <dbReference type="EMBL" id="NUB44992.1"/>
    </source>
</evidence>
<keyword evidence="1 6" id="KW-0285">Flavoprotein</keyword>
<comment type="catalytic activity">
    <reaction evidence="5">
        <text>N,N-dimethyl-1,4-phenylenediamine + anthranilate + 2 NAD(+) = 2-(4-dimethylaminophenyl)diazenylbenzoate + 2 NADH + 2 H(+)</text>
        <dbReference type="Rhea" id="RHEA:55872"/>
        <dbReference type="ChEBI" id="CHEBI:15378"/>
        <dbReference type="ChEBI" id="CHEBI:15783"/>
        <dbReference type="ChEBI" id="CHEBI:16567"/>
        <dbReference type="ChEBI" id="CHEBI:57540"/>
        <dbReference type="ChEBI" id="CHEBI:57945"/>
        <dbReference type="ChEBI" id="CHEBI:71579"/>
        <dbReference type="EC" id="1.7.1.17"/>
    </reaction>
    <physiologicalReaction direction="right-to-left" evidence="5">
        <dbReference type="Rhea" id="RHEA:55874"/>
    </physiologicalReaction>
</comment>
<dbReference type="InterPro" id="IPR023048">
    <property type="entry name" value="NADH:quinone_OxRdtase_FMN_depd"/>
</dbReference>
<reference evidence="8" key="1">
    <citation type="submission" date="2020-05" db="EMBL/GenBank/DDBJ databases">
        <title>Fertoebacter nigrum gen. nov., sp. nov., a new member of the family Rhodobacteraceae.</title>
        <authorList>
            <person name="Szuroczki S."/>
            <person name="Abbaszade G."/>
            <person name="Buni D."/>
            <person name="Schumann P."/>
            <person name="Toth E."/>
        </authorList>
    </citation>
    <scope>NUCLEOTIDE SEQUENCE</scope>
    <source>
        <strain evidence="8">RG-N-1a</strain>
    </source>
</reference>
<dbReference type="GO" id="GO:0016652">
    <property type="term" value="F:oxidoreductase activity, acting on NAD(P)H as acceptor"/>
    <property type="evidence" value="ECO:0007669"/>
    <property type="project" value="UniProtKB-UniRule"/>
</dbReference>
<evidence type="ECO:0000259" key="7">
    <source>
        <dbReference type="Pfam" id="PF02525"/>
    </source>
</evidence>
<dbReference type="Proteomes" id="UP000484076">
    <property type="component" value="Unassembled WGS sequence"/>
</dbReference>
<accession>A0A8X8KRA7</accession>
<feature type="binding site" evidence="6">
    <location>
        <position position="10"/>
    </location>
    <ligand>
        <name>FMN</name>
        <dbReference type="ChEBI" id="CHEBI:58210"/>
    </ligand>
</feature>
<name>A0A8X8KRA7_9RHOB</name>
<dbReference type="GO" id="GO:0010181">
    <property type="term" value="F:FMN binding"/>
    <property type="evidence" value="ECO:0007669"/>
    <property type="project" value="UniProtKB-UniRule"/>
</dbReference>
<dbReference type="InterPro" id="IPR029039">
    <property type="entry name" value="Flavoprotein-like_sf"/>
</dbReference>
<dbReference type="RefSeq" id="WP_152825466.1">
    <property type="nucleotide sequence ID" value="NZ_WHUT02000006.1"/>
</dbReference>
<dbReference type="GO" id="GO:0016655">
    <property type="term" value="F:oxidoreductase activity, acting on NAD(P)H, quinone or similar compound as acceptor"/>
    <property type="evidence" value="ECO:0007669"/>
    <property type="project" value="InterPro"/>
</dbReference>
<dbReference type="Gene3D" id="3.40.50.360">
    <property type="match status" value="1"/>
</dbReference>
<evidence type="ECO:0000256" key="1">
    <source>
        <dbReference type="ARBA" id="ARBA00022630"/>
    </source>
</evidence>
<comment type="function">
    <text evidence="6">Quinone reductase that provides resistance to thiol-specific stress caused by electrophilic quinones.</text>
</comment>
<comment type="caution">
    <text evidence="8">The sequence shown here is derived from an EMBL/GenBank/DDBJ whole genome shotgun (WGS) entry which is preliminary data.</text>
</comment>
<comment type="similarity">
    <text evidence="6">Belongs to the azoreductase type 1 family.</text>
</comment>
<keyword evidence="9" id="KW-1185">Reference proteome</keyword>
<evidence type="ECO:0000256" key="4">
    <source>
        <dbReference type="ARBA" id="ARBA00023027"/>
    </source>
</evidence>
<dbReference type="PANTHER" id="PTHR43741">
    <property type="entry name" value="FMN-DEPENDENT NADH-AZOREDUCTASE 1"/>
    <property type="match status" value="1"/>
</dbReference>
<sequence>MTKLLLIETSPRGKSSISRNMTARLVAGWRDANPHGQIVTRDLASTDLPHATMPWLAAYFTPPHAQTPEMAAQLALSDLLVRELLDADRLVISTPVYNYNIPSSLKAWVDMIVRKGITLGADGQGLLTGKKATVVIASGGVYGPGSPIANRNIAPNYMKLILQVIGITDVEIIHGEGAKAVDLGATTMQAFVDGHADRLTQVVEA</sequence>
<proteinExistence type="inferred from homology"/>
<feature type="binding site" evidence="6">
    <location>
        <begin position="16"/>
        <end position="18"/>
    </location>
    <ligand>
        <name>FMN</name>
        <dbReference type="ChEBI" id="CHEBI:58210"/>
    </ligand>
</feature>
<evidence type="ECO:0000256" key="2">
    <source>
        <dbReference type="ARBA" id="ARBA00022643"/>
    </source>
</evidence>
<feature type="domain" description="Flavodoxin-like fold" evidence="7">
    <location>
        <begin position="3"/>
        <end position="182"/>
    </location>
</feature>
<dbReference type="PANTHER" id="PTHR43741:SF2">
    <property type="entry name" value="FMN-DEPENDENT NADH:QUINONE OXIDOREDUCTASE"/>
    <property type="match status" value="1"/>
</dbReference>
<gene>
    <name evidence="6" type="primary">azoR</name>
    <name evidence="8" type="ORF">GEU84_011390</name>
</gene>
<dbReference type="GO" id="GO:0009055">
    <property type="term" value="F:electron transfer activity"/>
    <property type="evidence" value="ECO:0007669"/>
    <property type="project" value="UniProtKB-UniRule"/>
</dbReference>
<dbReference type="InterPro" id="IPR050104">
    <property type="entry name" value="FMN-dep_NADH:Q_OxRdtase_AzoR1"/>
</dbReference>
<comment type="subunit">
    <text evidence="6">Homodimer.</text>
</comment>
<keyword evidence="4 6" id="KW-0520">NAD</keyword>
<dbReference type="Pfam" id="PF02525">
    <property type="entry name" value="Flavodoxin_2"/>
    <property type="match status" value="1"/>
</dbReference>
<evidence type="ECO:0000313" key="9">
    <source>
        <dbReference type="Proteomes" id="UP000484076"/>
    </source>
</evidence>
<comment type="catalytic activity">
    <reaction evidence="6">
        <text>2 a quinone + NADH + H(+) = 2 a 1,4-benzosemiquinone + NAD(+)</text>
        <dbReference type="Rhea" id="RHEA:65952"/>
        <dbReference type="ChEBI" id="CHEBI:15378"/>
        <dbReference type="ChEBI" id="CHEBI:57540"/>
        <dbReference type="ChEBI" id="CHEBI:57945"/>
        <dbReference type="ChEBI" id="CHEBI:132124"/>
        <dbReference type="ChEBI" id="CHEBI:134225"/>
    </reaction>
</comment>
<dbReference type="HAMAP" id="MF_01216">
    <property type="entry name" value="Azoreductase_type1"/>
    <property type="match status" value="1"/>
</dbReference>
<dbReference type="EMBL" id="WHUT02000006">
    <property type="protein sequence ID" value="NUB44992.1"/>
    <property type="molecule type" value="Genomic_DNA"/>
</dbReference>
<dbReference type="EC" id="1.7.1.17" evidence="6"/>
<dbReference type="AlphaFoldDB" id="A0A8X8KRA7"/>
<keyword evidence="2 6" id="KW-0288">FMN</keyword>